<reference evidence="2 3" key="1">
    <citation type="submission" date="2023-10" db="EMBL/GenBank/DDBJ databases">
        <title>Rubellicoccus peritrichatus gen. nov., sp. nov., isolated from an algae of coral reef tank.</title>
        <authorList>
            <person name="Luo J."/>
        </authorList>
    </citation>
    <scope>NUCLEOTIDE SEQUENCE [LARGE SCALE GENOMIC DNA]</scope>
    <source>
        <strain evidence="2 3">CR14</strain>
    </source>
</reference>
<name>A0AAQ3QX35_9BACT</name>
<sequence>MRLLLYPFVLLFMAVTSSLHGLITITVMQQASDVVITASGTANINDLGVPLNADYHSHVHTNINQVFVGPATGMHSGKAYLGLSSSEPFGTGNFRLADSGSGDAFGIANTQLVVPDGYNTGDNLSGSGTYEGTTIALLGITEQTWTWGSGPNADSATLTIVPEPSIWATLLGLMALGFVAWRRGSKS</sequence>
<feature type="transmembrane region" description="Helical" evidence="1">
    <location>
        <begin position="164"/>
        <end position="181"/>
    </location>
</feature>
<keyword evidence="1" id="KW-1133">Transmembrane helix</keyword>
<dbReference type="RefSeq" id="WP_317835002.1">
    <property type="nucleotide sequence ID" value="NZ_CP136920.1"/>
</dbReference>
<evidence type="ECO:0000313" key="2">
    <source>
        <dbReference type="EMBL" id="WOO42480.1"/>
    </source>
</evidence>
<dbReference type="AlphaFoldDB" id="A0AAQ3QX35"/>
<dbReference type="Proteomes" id="UP001304300">
    <property type="component" value="Chromosome"/>
</dbReference>
<protein>
    <recommendedName>
        <fullName evidence="4">PEP-CTERM protein-sorting domain-containing protein</fullName>
    </recommendedName>
</protein>
<evidence type="ECO:0008006" key="4">
    <source>
        <dbReference type="Google" id="ProtNLM"/>
    </source>
</evidence>
<keyword evidence="3" id="KW-1185">Reference proteome</keyword>
<proteinExistence type="predicted"/>
<gene>
    <name evidence="2" type="ORF">RZN69_05215</name>
</gene>
<accession>A0AAQ3QX35</accession>
<organism evidence="2 3">
    <name type="scientific">Rubellicoccus peritrichatus</name>
    <dbReference type="NCBI Taxonomy" id="3080537"/>
    <lineage>
        <taxon>Bacteria</taxon>
        <taxon>Pseudomonadati</taxon>
        <taxon>Verrucomicrobiota</taxon>
        <taxon>Opitutia</taxon>
        <taxon>Puniceicoccales</taxon>
        <taxon>Cerasicoccaceae</taxon>
        <taxon>Rubellicoccus</taxon>
    </lineage>
</organism>
<keyword evidence="1" id="KW-0472">Membrane</keyword>
<dbReference type="KEGG" id="puo:RZN69_05215"/>
<keyword evidence="1" id="KW-0812">Transmembrane</keyword>
<evidence type="ECO:0000256" key="1">
    <source>
        <dbReference type="SAM" id="Phobius"/>
    </source>
</evidence>
<evidence type="ECO:0000313" key="3">
    <source>
        <dbReference type="Proteomes" id="UP001304300"/>
    </source>
</evidence>
<dbReference type="EMBL" id="CP136920">
    <property type="protein sequence ID" value="WOO42480.1"/>
    <property type="molecule type" value="Genomic_DNA"/>
</dbReference>